<evidence type="ECO:0000313" key="2">
    <source>
        <dbReference type="Proteomes" id="UP001596109"/>
    </source>
</evidence>
<dbReference type="EMBL" id="JBHSNO010000022">
    <property type="protein sequence ID" value="MFC5591956.1"/>
    <property type="molecule type" value="Genomic_DNA"/>
</dbReference>
<comment type="caution">
    <text evidence="1">The sequence shown here is derived from an EMBL/GenBank/DDBJ whole genome shotgun (WGS) entry which is preliminary data.</text>
</comment>
<dbReference type="InterPro" id="IPR043128">
    <property type="entry name" value="Rev_trsase/Diguanyl_cyclase"/>
</dbReference>
<dbReference type="Gene3D" id="3.30.70.270">
    <property type="match status" value="1"/>
</dbReference>
<dbReference type="Proteomes" id="UP001596109">
    <property type="component" value="Unassembled WGS sequence"/>
</dbReference>
<organism evidence="1 2">
    <name type="scientific">Sporosarcina soli</name>
    <dbReference type="NCBI Taxonomy" id="334736"/>
    <lineage>
        <taxon>Bacteria</taxon>
        <taxon>Bacillati</taxon>
        <taxon>Bacillota</taxon>
        <taxon>Bacilli</taxon>
        <taxon>Bacillales</taxon>
        <taxon>Caryophanaceae</taxon>
        <taxon>Sporosarcina</taxon>
    </lineage>
</organism>
<proteinExistence type="predicted"/>
<reference evidence="2" key="1">
    <citation type="journal article" date="2019" name="Int. J. Syst. Evol. Microbiol.">
        <title>The Global Catalogue of Microorganisms (GCM) 10K type strain sequencing project: providing services to taxonomists for standard genome sequencing and annotation.</title>
        <authorList>
            <consortium name="The Broad Institute Genomics Platform"/>
            <consortium name="The Broad Institute Genome Sequencing Center for Infectious Disease"/>
            <person name="Wu L."/>
            <person name="Ma J."/>
        </authorList>
    </citation>
    <scope>NUCLEOTIDE SEQUENCE [LARGE SCALE GENOMIC DNA]</scope>
    <source>
        <strain evidence="2">CGMCC 4.1434</strain>
    </source>
</reference>
<evidence type="ECO:0000313" key="1">
    <source>
        <dbReference type="EMBL" id="MFC5591956.1"/>
    </source>
</evidence>
<sequence>MAITIGLIGVKDTIDLISSVIEEHKGVTCIALIHEELTDIEQLMNDYENKVDMWLFSGYLPYMIGLENSKTARPSFYLTYSGTGLYKTFYLIQAEHGVTVNHLSFDTINSHELEAIFGELNADYSKRLLQEDILEVETVVKHHEDLYKSGLTKFALTCLWSVQRELKRRDIPVYRIIPTISDIKATVNIMLRYYELESYRDAQIAVQMIEIDILEMKDNYITSSDELYHLEVKYASQLLGYSQKINGSLKQVGPGRYAIFTTRGMLKRLTADFKTLPSTEFEEQFKLNKSIVGIGMGQSAYEAEMHALRALYRAREHGKGSWFVCFHDKQLYGPLNLVDGRNYIPETETLKKISSETSLSVVTLAKLLAVTDQLKNSDVSASTLARELAILPRSARRILTTLEKKGYADVVGEEHPHTRGRPRKIYRLLLKNE</sequence>
<gene>
    <name evidence="1" type="ORF">ACFPRA_24065</name>
</gene>
<accession>A0ABW0TR40</accession>
<name>A0ABW0TR40_9BACL</name>
<dbReference type="RefSeq" id="WP_381440447.1">
    <property type="nucleotide sequence ID" value="NZ_JBHSNO010000022.1"/>
</dbReference>
<keyword evidence="2" id="KW-1185">Reference proteome</keyword>
<dbReference type="InterPro" id="IPR036390">
    <property type="entry name" value="WH_DNA-bd_sf"/>
</dbReference>
<dbReference type="SUPFAM" id="SSF46785">
    <property type="entry name" value="Winged helix' DNA-binding domain"/>
    <property type="match status" value="1"/>
</dbReference>
<protein>
    <submittedName>
        <fullName evidence="1">ArsR family transcriptional regulator</fullName>
    </submittedName>
</protein>
<dbReference type="Gene3D" id="1.10.10.10">
    <property type="entry name" value="Winged helix-like DNA-binding domain superfamily/Winged helix DNA-binding domain"/>
    <property type="match status" value="1"/>
</dbReference>
<dbReference type="InterPro" id="IPR036388">
    <property type="entry name" value="WH-like_DNA-bd_sf"/>
</dbReference>